<reference evidence="3 4" key="1">
    <citation type="submission" date="2023-10" db="EMBL/GenBank/DDBJ databases">
        <title>Genome-Wide Identification Analysis in wild type Solanum Pinnatisectum Reveals Some Genes Defensing Phytophthora Infestans.</title>
        <authorList>
            <person name="Sun C."/>
        </authorList>
    </citation>
    <scope>NUCLEOTIDE SEQUENCE [LARGE SCALE GENOMIC DNA]</scope>
    <source>
        <strain evidence="3">LQN</strain>
        <tissue evidence="3">Leaf</tissue>
    </source>
</reference>
<dbReference type="PANTHER" id="PTHR31618">
    <property type="entry name" value="MECHANOSENSITIVE ION CHANNEL PROTEIN 5"/>
    <property type="match status" value="1"/>
</dbReference>
<dbReference type="EMBL" id="JAWPEI010000006">
    <property type="protein sequence ID" value="KAK4725122.1"/>
    <property type="molecule type" value="Genomic_DNA"/>
</dbReference>
<comment type="caution">
    <text evidence="3">The sequence shown here is derived from an EMBL/GenBank/DDBJ whole genome shotgun (WGS) entry which is preliminary data.</text>
</comment>
<evidence type="ECO:0000313" key="3">
    <source>
        <dbReference type="EMBL" id="KAK4725122.1"/>
    </source>
</evidence>
<protein>
    <submittedName>
        <fullName evidence="3">Uncharacterized protein</fullName>
    </submittedName>
</protein>
<dbReference type="GO" id="GO:0005886">
    <property type="term" value="C:plasma membrane"/>
    <property type="evidence" value="ECO:0007669"/>
    <property type="project" value="TreeGrafter"/>
</dbReference>
<gene>
    <name evidence="3" type="ORF">R3W88_027901</name>
</gene>
<dbReference type="GO" id="GO:0008381">
    <property type="term" value="F:mechanosensitive monoatomic ion channel activity"/>
    <property type="evidence" value="ECO:0007669"/>
    <property type="project" value="TreeGrafter"/>
</dbReference>
<evidence type="ECO:0000256" key="2">
    <source>
        <dbReference type="ARBA" id="ARBA00008017"/>
    </source>
</evidence>
<keyword evidence="4" id="KW-1185">Reference proteome</keyword>
<name>A0AAV9LHB0_9SOLN</name>
<organism evidence="3 4">
    <name type="scientific">Solanum pinnatisectum</name>
    <name type="common">tansyleaf nightshade</name>
    <dbReference type="NCBI Taxonomy" id="50273"/>
    <lineage>
        <taxon>Eukaryota</taxon>
        <taxon>Viridiplantae</taxon>
        <taxon>Streptophyta</taxon>
        <taxon>Embryophyta</taxon>
        <taxon>Tracheophyta</taxon>
        <taxon>Spermatophyta</taxon>
        <taxon>Magnoliopsida</taxon>
        <taxon>eudicotyledons</taxon>
        <taxon>Gunneridae</taxon>
        <taxon>Pentapetalae</taxon>
        <taxon>asterids</taxon>
        <taxon>lamiids</taxon>
        <taxon>Solanales</taxon>
        <taxon>Solanaceae</taxon>
        <taxon>Solanoideae</taxon>
        <taxon>Solaneae</taxon>
        <taxon>Solanum</taxon>
    </lineage>
</organism>
<comment type="similarity">
    <text evidence="2">Belongs to the MscS (TC 1.A.23) family.</text>
</comment>
<accession>A0AAV9LHB0</accession>
<evidence type="ECO:0000256" key="1">
    <source>
        <dbReference type="ARBA" id="ARBA00004141"/>
    </source>
</evidence>
<sequence length="115" mass="13404">MIVEEMNILITVLLRYDSLKIIYPNSVLSTKPISSYYRSTDMRQAIEFNGRYGLHTMNLQDMGVKWAKTALLVEKMVRIFRELDIEYRMLPLDVNVLNMPQLSSSRVPSNWTLCA</sequence>
<proteinExistence type="inferred from homology"/>
<dbReference type="GO" id="GO:0006820">
    <property type="term" value="P:monoatomic anion transport"/>
    <property type="evidence" value="ECO:0007669"/>
    <property type="project" value="TreeGrafter"/>
</dbReference>
<dbReference type="InterPro" id="IPR016688">
    <property type="entry name" value="MscS-like_plants/fungi"/>
</dbReference>
<dbReference type="PANTHER" id="PTHR31618:SF1">
    <property type="entry name" value="EF-HAND DOMAIN-CONTAINING PROTEIN"/>
    <property type="match status" value="1"/>
</dbReference>
<comment type="subcellular location">
    <subcellularLocation>
        <location evidence="1">Membrane</location>
        <topology evidence="1">Multi-pass membrane protein</topology>
    </subcellularLocation>
</comment>
<evidence type="ECO:0000313" key="4">
    <source>
        <dbReference type="Proteomes" id="UP001311915"/>
    </source>
</evidence>
<dbReference type="AlphaFoldDB" id="A0AAV9LHB0"/>
<dbReference type="Proteomes" id="UP001311915">
    <property type="component" value="Unassembled WGS sequence"/>
</dbReference>